<dbReference type="InterPro" id="IPR034660">
    <property type="entry name" value="DinB/YfiT-like"/>
</dbReference>
<dbReference type="SUPFAM" id="SSF109854">
    <property type="entry name" value="DinB/YfiT-like putative metalloenzymes"/>
    <property type="match status" value="1"/>
</dbReference>
<proteinExistence type="predicted"/>
<dbReference type="Gene3D" id="1.20.120.450">
    <property type="entry name" value="dinb family like domain"/>
    <property type="match status" value="1"/>
</dbReference>
<protein>
    <submittedName>
        <fullName evidence="1">DUF664 domain-containing protein</fullName>
    </submittedName>
</protein>
<dbReference type="RefSeq" id="WP_148973048.1">
    <property type="nucleotide sequence ID" value="NZ_JBNIKT010000008.1"/>
</dbReference>
<dbReference type="Proteomes" id="UP000322139">
    <property type="component" value="Unassembled WGS sequence"/>
</dbReference>
<evidence type="ECO:0000313" key="1">
    <source>
        <dbReference type="EMBL" id="TYS52067.1"/>
    </source>
</evidence>
<dbReference type="AlphaFoldDB" id="A0A5D4RLD3"/>
<comment type="caution">
    <text evidence="1">The sequence shown here is derived from an EMBL/GenBank/DDBJ whole genome shotgun (WGS) entry which is preliminary data.</text>
</comment>
<gene>
    <name evidence="1" type="ORF">FZD51_01055</name>
</gene>
<accession>A0A5D4RLD3</accession>
<dbReference type="Pfam" id="PF04978">
    <property type="entry name" value="MST"/>
    <property type="match status" value="1"/>
</dbReference>
<name>A0A5D4RLD3_9BACI</name>
<sequence>MIDYRIMPAAEYGKRVADVVSMLEHSRSVTLTEIRGLDQSRLDFLIDEASNSIGALLMHMAAIEFVHTIITFEQRDLNEDERAKWGTALELGNLAREKYRGKDLAFYMAELAAVRRNTLEKLKNADEDWLLKDHHWENGLAYNHYWMWFHVIEDEISHRGQIKLLKRLLDRQI</sequence>
<dbReference type="EMBL" id="VTER01000001">
    <property type="protein sequence ID" value="TYS52067.1"/>
    <property type="molecule type" value="Genomic_DNA"/>
</dbReference>
<reference evidence="1 2" key="1">
    <citation type="submission" date="2019-08" db="EMBL/GenBank/DDBJ databases">
        <title>Bacillus genomes from the desert of Cuatro Cienegas, Coahuila.</title>
        <authorList>
            <person name="Olmedo-Alvarez G."/>
        </authorList>
    </citation>
    <scope>NUCLEOTIDE SEQUENCE [LARGE SCALE GENOMIC DNA]</scope>
    <source>
        <strain evidence="1 2">CH446_14T</strain>
    </source>
</reference>
<organism evidence="1 2">
    <name type="scientific">Bacillus infantis</name>
    <dbReference type="NCBI Taxonomy" id="324767"/>
    <lineage>
        <taxon>Bacteria</taxon>
        <taxon>Bacillati</taxon>
        <taxon>Bacillota</taxon>
        <taxon>Bacilli</taxon>
        <taxon>Bacillales</taxon>
        <taxon>Bacillaceae</taxon>
        <taxon>Bacillus</taxon>
    </lineage>
</organism>
<evidence type="ECO:0000313" key="2">
    <source>
        <dbReference type="Proteomes" id="UP000322139"/>
    </source>
</evidence>
<dbReference type="InterPro" id="IPR007061">
    <property type="entry name" value="MST-like"/>
</dbReference>